<feature type="transmembrane region" description="Helical" evidence="1">
    <location>
        <begin position="146"/>
        <end position="162"/>
    </location>
</feature>
<evidence type="ECO:0000256" key="1">
    <source>
        <dbReference type="SAM" id="Phobius"/>
    </source>
</evidence>
<accession>A0ABT2HJX4</accession>
<sequence>MTGDQTTTQRTDAARTVDDDRIDTVGWWQLVGLAVVGTVVPAVFLAMLRGPMPWTAAVVLGLALAVVLPASLVWNWSRRGGRAAVATTRRWVRDGSVPSDVPDAVWRPRVQRWLSDLGRRRVSGWFAVVAAVLWALTALAGSTDNWGLVLVWALIAAVGLLGDRGDRAAAERLLAAPARTPDRA</sequence>
<evidence type="ECO:0000313" key="3">
    <source>
        <dbReference type="Proteomes" id="UP001652264"/>
    </source>
</evidence>
<feature type="transmembrane region" description="Helical" evidence="1">
    <location>
        <begin position="25"/>
        <end position="48"/>
    </location>
</feature>
<feature type="transmembrane region" description="Helical" evidence="1">
    <location>
        <begin position="122"/>
        <end position="140"/>
    </location>
</feature>
<gene>
    <name evidence="2" type="ORF">NYQ28_13315</name>
</gene>
<name>A0ABT2HJX4_9MICO</name>
<dbReference type="GeneID" id="95322760"/>
<keyword evidence="1" id="KW-1133">Transmembrane helix</keyword>
<proteinExistence type="predicted"/>
<comment type="caution">
    <text evidence="2">The sequence shown here is derived from an EMBL/GenBank/DDBJ whole genome shotgun (WGS) entry which is preliminary data.</text>
</comment>
<dbReference type="Proteomes" id="UP001652264">
    <property type="component" value="Unassembled WGS sequence"/>
</dbReference>
<dbReference type="EMBL" id="JANVAD010000007">
    <property type="protein sequence ID" value="MCS6523547.1"/>
    <property type="molecule type" value="Genomic_DNA"/>
</dbReference>
<keyword evidence="1" id="KW-0812">Transmembrane</keyword>
<protein>
    <recommendedName>
        <fullName evidence="4">Integral membrane protein</fullName>
    </recommendedName>
</protein>
<keyword evidence="3" id="KW-1185">Reference proteome</keyword>
<dbReference type="RefSeq" id="WP_141859941.1">
    <property type="nucleotide sequence ID" value="NZ_BMNV01000009.1"/>
</dbReference>
<organism evidence="2 3">
    <name type="scientific">Curtobacterium citreum</name>
    <dbReference type="NCBI Taxonomy" id="2036"/>
    <lineage>
        <taxon>Bacteria</taxon>
        <taxon>Bacillati</taxon>
        <taxon>Actinomycetota</taxon>
        <taxon>Actinomycetes</taxon>
        <taxon>Micrococcales</taxon>
        <taxon>Microbacteriaceae</taxon>
        <taxon>Curtobacterium</taxon>
    </lineage>
</organism>
<reference evidence="2 3" key="1">
    <citation type="submission" date="2022-08" db="EMBL/GenBank/DDBJ databases">
        <title>Taxonomy of Curtobacterium flaccumfaciens.</title>
        <authorList>
            <person name="Osdaghi E."/>
            <person name="Taghavi S.M."/>
            <person name="Hamidizade M."/>
            <person name="Abachi H."/>
            <person name="Fazliarab A."/>
            <person name="Baeyen S."/>
            <person name="Portier P."/>
            <person name="Van Vaerenbergh J."/>
            <person name="Jacques M.-A."/>
        </authorList>
    </citation>
    <scope>NUCLEOTIDE SEQUENCE [LARGE SCALE GENOMIC DNA]</scope>
    <source>
        <strain evidence="2 3">LMG8786T</strain>
    </source>
</reference>
<feature type="transmembrane region" description="Helical" evidence="1">
    <location>
        <begin position="54"/>
        <end position="74"/>
    </location>
</feature>
<evidence type="ECO:0000313" key="2">
    <source>
        <dbReference type="EMBL" id="MCS6523547.1"/>
    </source>
</evidence>
<keyword evidence="1" id="KW-0472">Membrane</keyword>
<evidence type="ECO:0008006" key="4">
    <source>
        <dbReference type="Google" id="ProtNLM"/>
    </source>
</evidence>